<proteinExistence type="predicted"/>
<keyword evidence="3" id="KW-1185">Reference proteome</keyword>
<dbReference type="SMART" id="SM00256">
    <property type="entry name" value="FBOX"/>
    <property type="match status" value="1"/>
</dbReference>
<dbReference type="InterPro" id="IPR025886">
    <property type="entry name" value="PP2-like"/>
</dbReference>
<organism evidence="2 3">
    <name type="scientific">Morella rubra</name>
    <name type="common">Chinese bayberry</name>
    <dbReference type="NCBI Taxonomy" id="262757"/>
    <lineage>
        <taxon>Eukaryota</taxon>
        <taxon>Viridiplantae</taxon>
        <taxon>Streptophyta</taxon>
        <taxon>Embryophyta</taxon>
        <taxon>Tracheophyta</taxon>
        <taxon>Spermatophyta</taxon>
        <taxon>Magnoliopsida</taxon>
        <taxon>eudicotyledons</taxon>
        <taxon>Gunneridae</taxon>
        <taxon>Pentapetalae</taxon>
        <taxon>rosids</taxon>
        <taxon>fabids</taxon>
        <taxon>Fagales</taxon>
        <taxon>Myricaceae</taxon>
        <taxon>Morella</taxon>
    </lineage>
</organism>
<dbReference type="AlphaFoldDB" id="A0A6A1W3F5"/>
<gene>
    <name evidence="2" type="ORF">CJ030_MR3G005773</name>
</gene>
<accession>A0A6A1W3F5</accession>
<evidence type="ECO:0000313" key="3">
    <source>
        <dbReference type="Proteomes" id="UP000516437"/>
    </source>
</evidence>
<protein>
    <recommendedName>
        <fullName evidence="1">F-box domain-containing protein</fullName>
    </recommendedName>
</protein>
<dbReference type="SUPFAM" id="SSF81383">
    <property type="entry name" value="F-box domain"/>
    <property type="match status" value="1"/>
</dbReference>
<dbReference type="Proteomes" id="UP000516437">
    <property type="component" value="Chromosome 3"/>
</dbReference>
<dbReference type="Pfam" id="PF14299">
    <property type="entry name" value="PP2"/>
    <property type="match status" value="1"/>
</dbReference>
<dbReference type="Gene3D" id="1.20.1280.50">
    <property type="match status" value="1"/>
</dbReference>
<evidence type="ECO:0000259" key="1">
    <source>
        <dbReference type="PROSITE" id="PS50181"/>
    </source>
</evidence>
<dbReference type="PANTHER" id="PTHR32278">
    <property type="entry name" value="F-BOX DOMAIN-CONTAINING PROTEIN"/>
    <property type="match status" value="1"/>
</dbReference>
<name>A0A6A1W3F5_9ROSI</name>
<dbReference type="Pfam" id="PF00646">
    <property type="entry name" value="F-box"/>
    <property type="match status" value="1"/>
</dbReference>
<dbReference type="CDD" id="cd22162">
    <property type="entry name" value="F-box_AtSKIP3-like"/>
    <property type="match status" value="1"/>
</dbReference>
<comment type="caution">
    <text evidence="2">The sequence shown here is derived from an EMBL/GenBank/DDBJ whole genome shotgun (WGS) entry which is preliminary data.</text>
</comment>
<dbReference type="OrthoDB" id="1918565at2759"/>
<dbReference type="InterPro" id="IPR036047">
    <property type="entry name" value="F-box-like_dom_sf"/>
</dbReference>
<feature type="domain" description="F-box" evidence="1">
    <location>
        <begin position="8"/>
        <end position="54"/>
    </location>
</feature>
<dbReference type="PANTHER" id="PTHR32278:SF143">
    <property type="entry name" value="F-BOX PROTEIN PP2-B1"/>
    <property type="match status" value="1"/>
</dbReference>
<dbReference type="EMBL" id="RXIC02000021">
    <property type="protein sequence ID" value="KAB1219764.1"/>
    <property type="molecule type" value="Genomic_DNA"/>
</dbReference>
<evidence type="ECO:0000313" key="2">
    <source>
        <dbReference type="EMBL" id="KAB1219764.1"/>
    </source>
</evidence>
<dbReference type="PROSITE" id="PS50181">
    <property type="entry name" value="FBOX"/>
    <property type="match status" value="1"/>
</dbReference>
<reference evidence="2 3" key="1">
    <citation type="journal article" date="2019" name="Plant Biotechnol. J.">
        <title>The red bayberry genome and genetic basis of sex determination.</title>
        <authorList>
            <person name="Jia H.M."/>
            <person name="Jia H.J."/>
            <person name="Cai Q.L."/>
            <person name="Wang Y."/>
            <person name="Zhao H.B."/>
            <person name="Yang W.F."/>
            <person name="Wang G.Y."/>
            <person name="Li Y.H."/>
            <person name="Zhan D.L."/>
            <person name="Shen Y.T."/>
            <person name="Niu Q.F."/>
            <person name="Chang L."/>
            <person name="Qiu J."/>
            <person name="Zhao L."/>
            <person name="Xie H.B."/>
            <person name="Fu W.Y."/>
            <person name="Jin J."/>
            <person name="Li X.W."/>
            <person name="Jiao Y."/>
            <person name="Zhou C.C."/>
            <person name="Tu T."/>
            <person name="Chai C.Y."/>
            <person name="Gao J.L."/>
            <person name="Fan L.J."/>
            <person name="van de Weg E."/>
            <person name="Wang J.Y."/>
            <person name="Gao Z.S."/>
        </authorList>
    </citation>
    <scope>NUCLEOTIDE SEQUENCE [LARGE SCALE GENOMIC DNA]</scope>
    <source>
        <tissue evidence="2">Leaves</tissue>
    </source>
</reference>
<dbReference type="InterPro" id="IPR001810">
    <property type="entry name" value="F-box_dom"/>
</dbReference>
<sequence>MGTESEAVDLFDELPEGCIANVLSFTTPRDACRSSSVSTTFRSAAESDSVWDRFLPPECWSLMSRSVDSSSLRFSSKKELYLLLCDRPLLIDGGKKSFSLERESGRKCYMLSSKDLVIIWVGTPRYWKWTSLPESRFPEVPELIGVCWLEIRGKINTSMLSPGTRYTACLVFKVTAASYGFEYQPVEVAVGLVGGMSHKRTVYLDAERVRIMELQAPEPSENEDAQYPTERGDGWFEIELGEFFTGGEDGELEMSVLEIKGGNWKSGLIVEGIEIRPKEGK</sequence>